<proteinExistence type="predicted"/>
<protein>
    <submittedName>
        <fullName evidence="1">Uncharacterized protein</fullName>
    </submittedName>
</protein>
<dbReference type="AlphaFoldDB" id="A0AAN9XGY8"/>
<evidence type="ECO:0000313" key="1">
    <source>
        <dbReference type="EMBL" id="KAK7391795.1"/>
    </source>
</evidence>
<sequence length="178" mass="19841">MATCHHRGSLRKQTTGHSPSCGKLFRWGTVQDILILAKRNQHDKRVKANNIIFSIQIVEEVHTLIDIVIDYKNKEYESLLKTTNIRLWDMEVEELASGSEKKQVGVDLSRSLQGANGLLIANYVLRVLSGEDKGHGDALVHDETPSVGVLEVGGDASIKDVETPIHKPRTSYQLEAIF</sequence>
<dbReference type="EMBL" id="JAYMYS010000005">
    <property type="protein sequence ID" value="KAK7391795.1"/>
    <property type="molecule type" value="Genomic_DNA"/>
</dbReference>
<organism evidence="1 2">
    <name type="scientific">Psophocarpus tetragonolobus</name>
    <name type="common">Winged bean</name>
    <name type="synonym">Dolichos tetragonolobus</name>
    <dbReference type="NCBI Taxonomy" id="3891"/>
    <lineage>
        <taxon>Eukaryota</taxon>
        <taxon>Viridiplantae</taxon>
        <taxon>Streptophyta</taxon>
        <taxon>Embryophyta</taxon>
        <taxon>Tracheophyta</taxon>
        <taxon>Spermatophyta</taxon>
        <taxon>Magnoliopsida</taxon>
        <taxon>eudicotyledons</taxon>
        <taxon>Gunneridae</taxon>
        <taxon>Pentapetalae</taxon>
        <taxon>rosids</taxon>
        <taxon>fabids</taxon>
        <taxon>Fabales</taxon>
        <taxon>Fabaceae</taxon>
        <taxon>Papilionoideae</taxon>
        <taxon>50 kb inversion clade</taxon>
        <taxon>NPAAA clade</taxon>
        <taxon>indigoferoid/millettioid clade</taxon>
        <taxon>Phaseoleae</taxon>
        <taxon>Psophocarpus</taxon>
    </lineage>
</organism>
<reference evidence="1 2" key="1">
    <citation type="submission" date="2024-01" db="EMBL/GenBank/DDBJ databases">
        <title>The genomes of 5 underutilized Papilionoideae crops provide insights into root nodulation and disease resistanc.</title>
        <authorList>
            <person name="Jiang F."/>
        </authorList>
    </citation>
    <scope>NUCLEOTIDE SEQUENCE [LARGE SCALE GENOMIC DNA]</scope>
    <source>
        <strain evidence="1">DUOXIRENSHENG_FW03</strain>
        <tissue evidence="1">Leaves</tissue>
    </source>
</reference>
<accession>A0AAN9XGY8</accession>
<name>A0AAN9XGY8_PSOTE</name>
<evidence type="ECO:0000313" key="2">
    <source>
        <dbReference type="Proteomes" id="UP001386955"/>
    </source>
</evidence>
<gene>
    <name evidence="1" type="ORF">VNO78_20216</name>
</gene>
<dbReference type="Proteomes" id="UP001386955">
    <property type="component" value="Unassembled WGS sequence"/>
</dbReference>
<comment type="caution">
    <text evidence="1">The sequence shown here is derived from an EMBL/GenBank/DDBJ whole genome shotgun (WGS) entry which is preliminary data.</text>
</comment>
<keyword evidence="2" id="KW-1185">Reference proteome</keyword>